<evidence type="ECO:0000256" key="4">
    <source>
        <dbReference type="PROSITE-ProRule" id="PRU00335"/>
    </source>
</evidence>
<keyword evidence="1" id="KW-0805">Transcription regulation</keyword>
<reference evidence="6 7" key="1">
    <citation type="submission" date="2022-07" db="EMBL/GenBank/DDBJ databases">
        <title>Novel species in genus cellulomonas.</title>
        <authorList>
            <person name="Ye L."/>
        </authorList>
    </citation>
    <scope>NUCLEOTIDE SEQUENCE [LARGE SCALE GENOMIC DNA]</scope>
    <source>
        <strain evidence="7">zg-Y908</strain>
    </source>
</reference>
<keyword evidence="7" id="KW-1185">Reference proteome</keyword>
<dbReference type="Pfam" id="PF00440">
    <property type="entry name" value="TetR_N"/>
    <property type="match status" value="1"/>
</dbReference>
<dbReference type="Gene3D" id="1.10.357.10">
    <property type="entry name" value="Tetracycline Repressor, domain 2"/>
    <property type="match status" value="1"/>
</dbReference>
<evidence type="ECO:0000256" key="1">
    <source>
        <dbReference type="ARBA" id="ARBA00023015"/>
    </source>
</evidence>
<dbReference type="Proteomes" id="UP001317322">
    <property type="component" value="Chromosome"/>
</dbReference>
<evidence type="ECO:0000256" key="3">
    <source>
        <dbReference type="ARBA" id="ARBA00023163"/>
    </source>
</evidence>
<dbReference type="InterPro" id="IPR009057">
    <property type="entry name" value="Homeodomain-like_sf"/>
</dbReference>
<sequence length="245" mass="26377">MANHLVDLLWRDHPGAPDGGTRGPRPKVSTSQAVDEAIRLADDGGLAAVTVRRLGARLGIAPNAVYTHVGSRDDLLVLMADTVRARRAPRPYATDDWRGRVRHVAEAELALYDAHPWLVDVTDQRTAFGPGTIAAYDQQLHALDGTDLTDVDRDAALTFVTDFVRAAARARRPDPQAVDMAASWEAWGGRLAGYVGDRYPLARRVGAAAGAAMDAPYDAEHAWRFGLDRVLDALSALVGRGTGLP</sequence>
<dbReference type="SUPFAM" id="SSF46689">
    <property type="entry name" value="Homeodomain-like"/>
    <property type="match status" value="1"/>
</dbReference>
<dbReference type="InterPro" id="IPR050109">
    <property type="entry name" value="HTH-type_TetR-like_transc_reg"/>
</dbReference>
<dbReference type="InterPro" id="IPR036271">
    <property type="entry name" value="Tet_transcr_reg_TetR-rel_C_sf"/>
</dbReference>
<dbReference type="PROSITE" id="PS50977">
    <property type="entry name" value="HTH_TETR_2"/>
    <property type="match status" value="1"/>
</dbReference>
<dbReference type="InterPro" id="IPR004111">
    <property type="entry name" value="Repressor_TetR_C"/>
</dbReference>
<organism evidence="6 7">
    <name type="scientific">Cellulomonas wangsupingiae</name>
    <dbReference type="NCBI Taxonomy" id="2968085"/>
    <lineage>
        <taxon>Bacteria</taxon>
        <taxon>Bacillati</taxon>
        <taxon>Actinomycetota</taxon>
        <taxon>Actinomycetes</taxon>
        <taxon>Micrococcales</taxon>
        <taxon>Cellulomonadaceae</taxon>
        <taxon>Cellulomonas</taxon>
    </lineage>
</organism>
<feature type="domain" description="HTH tetR-type" evidence="5">
    <location>
        <begin position="27"/>
        <end position="87"/>
    </location>
</feature>
<dbReference type="RefSeq" id="WP_227563351.1">
    <property type="nucleotide sequence ID" value="NZ_CP101989.1"/>
</dbReference>
<dbReference type="Pfam" id="PF02909">
    <property type="entry name" value="TetR_C_1"/>
    <property type="match status" value="1"/>
</dbReference>
<dbReference type="Gene3D" id="1.10.10.60">
    <property type="entry name" value="Homeodomain-like"/>
    <property type="match status" value="1"/>
</dbReference>
<keyword evidence="2 4" id="KW-0238">DNA-binding</keyword>
<protein>
    <submittedName>
        <fullName evidence="6">TetR/AcrR family transcriptional regulator</fullName>
    </submittedName>
</protein>
<accession>A0ABY5K1U0</accession>
<dbReference type="PANTHER" id="PTHR30055">
    <property type="entry name" value="HTH-TYPE TRANSCRIPTIONAL REGULATOR RUTR"/>
    <property type="match status" value="1"/>
</dbReference>
<feature type="DNA-binding region" description="H-T-H motif" evidence="4">
    <location>
        <begin position="50"/>
        <end position="69"/>
    </location>
</feature>
<evidence type="ECO:0000313" key="6">
    <source>
        <dbReference type="EMBL" id="UUI63774.1"/>
    </source>
</evidence>
<gene>
    <name evidence="6" type="ORF">NP075_11540</name>
</gene>
<proteinExistence type="predicted"/>
<name>A0ABY5K1U0_9CELL</name>
<evidence type="ECO:0000313" key="7">
    <source>
        <dbReference type="Proteomes" id="UP001317322"/>
    </source>
</evidence>
<evidence type="ECO:0000259" key="5">
    <source>
        <dbReference type="PROSITE" id="PS50977"/>
    </source>
</evidence>
<dbReference type="EMBL" id="CP101989">
    <property type="protein sequence ID" value="UUI63774.1"/>
    <property type="molecule type" value="Genomic_DNA"/>
</dbReference>
<dbReference type="PANTHER" id="PTHR30055:SF151">
    <property type="entry name" value="TRANSCRIPTIONAL REGULATORY PROTEIN"/>
    <property type="match status" value="1"/>
</dbReference>
<evidence type="ECO:0000256" key="2">
    <source>
        <dbReference type="ARBA" id="ARBA00023125"/>
    </source>
</evidence>
<dbReference type="SUPFAM" id="SSF48498">
    <property type="entry name" value="Tetracyclin repressor-like, C-terminal domain"/>
    <property type="match status" value="1"/>
</dbReference>
<dbReference type="InterPro" id="IPR001647">
    <property type="entry name" value="HTH_TetR"/>
</dbReference>
<keyword evidence="3" id="KW-0804">Transcription</keyword>